<dbReference type="OrthoDB" id="9870861at2"/>
<dbReference type="Proteomes" id="UP000247698">
    <property type="component" value="Unassembled WGS sequence"/>
</dbReference>
<dbReference type="PATRIC" id="fig|1218507.3.peg.569"/>
<accession>A0A0F4LGH7</accession>
<evidence type="ECO:0000313" key="2">
    <source>
        <dbReference type="EMBL" id="PXY83985.1"/>
    </source>
</evidence>
<gene>
    <name evidence="2" type="ORF">DK873_02025</name>
    <name evidence="1" type="ORF">JF74_04020</name>
</gene>
<dbReference type="Proteomes" id="UP000033531">
    <property type="component" value="Unassembled WGS sequence"/>
</dbReference>
<dbReference type="STRING" id="1218507.JF74_04020"/>
<protein>
    <submittedName>
        <fullName evidence="1">Uncharacterized protein</fullName>
    </submittedName>
</protein>
<evidence type="ECO:0000313" key="4">
    <source>
        <dbReference type="Proteomes" id="UP000247698"/>
    </source>
</evidence>
<evidence type="ECO:0000313" key="1">
    <source>
        <dbReference type="EMBL" id="KJY57379.1"/>
    </source>
</evidence>
<dbReference type="RefSeq" id="WP_046324372.1">
    <property type="nucleotide sequence ID" value="NZ_JAAEEB010000006.1"/>
</dbReference>
<name>A0A0F4LGH7_9LACO</name>
<reference evidence="1 3" key="1">
    <citation type="submission" date="2015-01" db="EMBL/GenBank/DDBJ databases">
        <title>Comparative genomics of the lactic acid bacteria isolated from the honey bee gut.</title>
        <authorList>
            <person name="Ellegaard K.M."/>
            <person name="Tamarit D."/>
            <person name="Javelind E."/>
            <person name="Olofsson T."/>
            <person name="Andersson S.G."/>
            <person name="Vasquez A."/>
        </authorList>
    </citation>
    <scope>NUCLEOTIDE SEQUENCE [LARGE SCALE GENOMIC DNA]</scope>
    <source>
        <strain evidence="1 3">Hma8</strain>
    </source>
</reference>
<comment type="caution">
    <text evidence="1">The sequence shown here is derived from an EMBL/GenBank/DDBJ whole genome shotgun (WGS) entry which is preliminary data.</text>
</comment>
<sequence length="391" mass="44971">MPKLPRIPSTLAELINSYKKEKHISDIQVIKKINSLIENENDKIQYKVDRFQKLGKAKILIPSTFSDWTNLTSKNPKRPINGVQRQAIANLLNKDYIETIFANGAEIIPFMDKVFSYICDVLTKIRDTPKKRKFPEFKSLNQETLKEDLIRRGYEQIATLIDPICTYEIARNFIMFETDRILSNIQLTSVVTWLKINYDTSIGRAGLLTPELFNTINSGEAIFPKFYAFNTKVPIELLNKSYIDNESIYNFLILAIKKIESLLLRNIFDENQSNSLDKNFKFLRYKNLYKSLSKEINQLNTMPRKETKAIINSVIGLIKSLISKIAKIGVENMEIINNSGYAIPPITSITSAHIIVGKTLLNSSIKETDEEIIILINKFQNSFFNTQTQHT</sequence>
<proteinExistence type="predicted"/>
<dbReference type="EMBL" id="QGLG01000002">
    <property type="protein sequence ID" value="PXY83985.1"/>
    <property type="molecule type" value="Genomic_DNA"/>
</dbReference>
<reference evidence="2 4" key="2">
    <citation type="submission" date="2018-05" db="EMBL/GenBank/DDBJ databases">
        <title>Reference genomes for bee gut microbiota database.</title>
        <authorList>
            <person name="Ellegaard K.M."/>
        </authorList>
    </citation>
    <scope>NUCLEOTIDE SEQUENCE [LARGE SCALE GENOMIC DNA]</scope>
    <source>
        <strain evidence="2 4">ESL0184</strain>
    </source>
</reference>
<dbReference type="AlphaFoldDB" id="A0A0F4LGH7"/>
<dbReference type="HOGENOM" id="CLU_796424_0_0_9"/>
<dbReference type="EMBL" id="JXLI01000008">
    <property type="protein sequence ID" value="KJY57379.1"/>
    <property type="molecule type" value="Genomic_DNA"/>
</dbReference>
<evidence type="ECO:0000313" key="3">
    <source>
        <dbReference type="Proteomes" id="UP000033531"/>
    </source>
</evidence>
<keyword evidence="4" id="KW-1185">Reference proteome</keyword>
<organism evidence="1 3">
    <name type="scientific">Lactobacillus melliventris</name>
    <dbReference type="NCBI Taxonomy" id="1218507"/>
    <lineage>
        <taxon>Bacteria</taxon>
        <taxon>Bacillati</taxon>
        <taxon>Bacillota</taxon>
        <taxon>Bacilli</taxon>
        <taxon>Lactobacillales</taxon>
        <taxon>Lactobacillaceae</taxon>
        <taxon>Lactobacillus</taxon>
    </lineage>
</organism>